<accession>A0ABX0GUV8</accession>
<gene>
    <name evidence="1" type="ORF">G9H71_12950</name>
</gene>
<comment type="caution">
    <text evidence="1">The sequence shown here is derived from an EMBL/GenBank/DDBJ whole genome shotgun (WGS) entry which is preliminary data.</text>
</comment>
<dbReference type="Proteomes" id="UP000800981">
    <property type="component" value="Unassembled WGS sequence"/>
</dbReference>
<organism evidence="1 2">
    <name type="scientific">Motilibacter deserti</name>
    <dbReference type="NCBI Taxonomy" id="2714956"/>
    <lineage>
        <taxon>Bacteria</taxon>
        <taxon>Bacillati</taxon>
        <taxon>Actinomycetota</taxon>
        <taxon>Actinomycetes</taxon>
        <taxon>Motilibacterales</taxon>
        <taxon>Motilibacteraceae</taxon>
        <taxon>Motilibacter</taxon>
    </lineage>
</organism>
<name>A0ABX0GUV8_9ACTN</name>
<protein>
    <submittedName>
        <fullName evidence="1">3-methyladenine DNA glycosylase</fullName>
    </submittedName>
</protein>
<sequence>MPLPEHEWRRRAAAHAARVEQWVRPVQERRLRGEAHPVEDFLFTYYSQRPARLLRWSPGAGAVLAAVDRDALPEGCDWEAVPGGFRLAAPPEGIARTAAWVVELLERTASRPAQFGCFGLHEWAMVHRQPAEQVRHASWPLRLGADGTSEVVESLPVRCSHFDAFRFFTPEARPLNQLQPTRATQAELEQGGCLHANMDLYKWAYKVFPYVDAELVADCFDLARRVRELDMRASPYDLRALGYEPVAIETAAGRAEYVVQQRAFAAEAATLRERLLAQALTVLEVGRAAQSGCAPQSG</sequence>
<evidence type="ECO:0000313" key="1">
    <source>
        <dbReference type="EMBL" id="NHC14689.1"/>
    </source>
</evidence>
<evidence type="ECO:0000313" key="2">
    <source>
        <dbReference type="Proteomes" id="UP000800981"/>
    </source>
</evidence>
<dbReference type="EMBL" id="JAANNP010000009">
    <property type="protein sequence ID" value="NHC14689.1"/>
    <property type="molecule type" value="Genomic_DNA"/>
</dbReference>
<reference evidence="1 2" key="1">
    <citation type="submission" date="2020-03" db="EMBL/GenBank/DDBJ databases">
        <title>Two novel Motilibacter sp.</title>
        <authorList>
            <person name="Liu S."/>
        </authorList>
    </citation>
    <scope>NUCLEOTIDE SEQUENCE [LARGE SCALE GENOMIC DNA]</scope>
    <source>
        <strain evidence="1 2">E257</strain>
    </source>
</reference>
<keyword evidence="2" id="KW-1185">Reference proteome</keyword>
<proteinExistence type="predicted"/>